<evidence type="ECO:0000256" key="4">
    <source>
        <dbReference type="ARBA" id="ARBA00047645"/>
    </source>
</evidence>
<proteinExistence type="inferred from homology"/>
<feature type="domain" description="Acylphosphatase-like" evidence="7">
    <location>
        <begin position="3"/>
        <end position="88"/>
    </location>
</feature>
<dbReference type="EMBL" id="JAFIWB010000026">
    <property type="protein sequence ID" value="MBN6104145.1"/>
    <property type="molecule type" value="Genomic_DNA"/>
</dbReference>
<comment type="caution">
    <text evidence="8">The sequence shown here is derived from an EMBL/GenBank/DDBJ whole genome shotgun (WGS) entry which is preliminary data.</text>
</comment>
<dbReference type="RefSeq" id="WP_206230677.1">
    <property type="nucleotide sequence ID" value="NZ_JAFIWB010000026.1"/>
</dbReference>
<dbReference type="PROSITE" id="PS00150">
    <property type="entry name" value="ACYLPHOSPHATASE_1"/>
    <property type="match status" value="1"/>
</dbReference>
<feature type="active site" evidence="5">
    <location>
        <position position="36"/>
    </location>
</feature>
<comment type="catalytic activity">
    <reaction evidence="4 5">
        <text>an acyl phosphate + H2O = a carboxylate + phosphate + H(+)</text>
        <dbReference type="Rhea" id="RHEA:14965"/>
        <dbReference type="ChEBI" id="CHEBI:15377"/>
        <dbReference type="ChEBI" id="CHEBI:15378"/>
        <dbReference type="ChEBI" id="CHEBI:29067"/>
        <dbReference type="ChEBI" id="CHEBI:43474"/>
        <dbReference type="ChEBI" id="CHEBI:59918"/>
        <dbReference type="EC" id="3.6.1.7"/>
    </reaction>
</comment>
<evidence type="ECO:0000259" key="7">
    <source>
        <dbReference type="PROSITE" id="PS51160"/>
    </source>
</evidence>
<dbReference type="SUPFAM" id="SSF54975">
    <property type="entry name" value="Acylphosphatase/BLUF domain-like"/>
    <property type="match status" value="1"/>
</dbReference>
<keyword evidence="5" id="KW-0378">Hydrolase</keyword>
<dbReference type="Pfam" id="PF00708">
    <property type="entry name" value="Acylphosphatase"/>
    <property type="match status" value="1"/>
</dbReference>
<dbReference type="Gene3D" id="3.30.70.100">
    <property type="match status" value="1"/>
</dbReference>
<sequence>MGAARFLVAGRVQGVYFRASTRERALALGLDGHARNLADGSVEVIAAGEAAALEALAEWLRHGPPAARVEQVLREPWPEPVAAGFAIG</sequence>
<name>A0ABS3B744_9XANT</name>
<keyword evidence="9" id="KW-1185">Reference proteome</keyword>
<protein>
    <recommendedName>
        <fullName evidence="3 5">acylphosphatase</fullName>
        <ecNumber evidence="2 5">3.6.1.7</ecNumber>
    </recommendedName>
</protein>
<dbReference type="PROSITE" id="PS51160">
    <property type="entry name" value="ACYLPHOSPHATASE_3"/>
    <property type="match status" value="1"/>
</dbReference>
<evidence type="ECO:0000256" key="5">
    <source>
        <dbReference type="PROSITE-ProRule" id="PRU00520"/>
    </source>
</evidence>
<dbReference type="InterPro" id="IPR036046">
    <property type="entry name" value="Acylphosphatase-like_dom_sf"/>
</dbReference>
<feature type="active site" evidence="5">
    <location>
        <position position="18"/>
    </location>
</feature>
<dbReference type="Proteomes" id="UP000695802">
    <property type="component" value="Unassembled WGS sequence"/>
</dbReference>
<dbReference type="PANTHER" id="PTHR47268">
    <property type="entry name" value="ACYLPHOSPHATASE"/>
    <property type="match status" value="1"/>
</dbReference>
<gene>
    <name evidence="8" type="ORF">JR064_18450</name>
</gene>
<reference evidence="8 9" key="1">
    <citation type="submission" date="2021-02" db="EMBL/GenBank/DDBJ databases">
        <title>Taxonomically Unique Crown Gall-Associated Xanthomonas Stains Have Deficiency in Virulence Repertories.</title>
        <authorList>
            <person name="Mafakheri H."/>
            <person name="Taghavi S.M."/>
            <person name="Dimkic I."/>
            <person name="Nemanja K."/>
            <person name="Osdaghi E."/>
        </authorList>
    </citation>
    <scope>NUCLEOTIDE SEQUENCE [LARGE SCALE GENOMIC DNA]</scope>
    <source>
        <strain evidence="8 9">FX4</strain>
    </source>
</reference>
<evidence type="ECO:0000313" key="9">
    <source>
        <dbReference type="Proteomes" id="UP000695802"/>
    </source>
</evidence>
<evidence type="ECO:0000256" key="3">
    <source>
        <dbReference type="ARBA" id="ARBA00015991"/>
    </source>
</evidence>
<evidence type="ECO:0000256" key="6">
    <source>
        <dbReference type="RuleBase" id="RU004168"/>
    </source>
</evidence>
<accession>A0ABS3B744</accession>
<evidence type="ECO:0000256" key="1">
    <source>
        <dbReference type="ARBA" id="ARBA00005614"/>
    </source>
</evidence>
<organism evidence="8 9">
    <name type="scientific">Xanthomonas bonasiae</name>
    <dbReference type="NCBI Taxonomy" id="2810351"/>
    <lineage>
        <taxon>Bacteria</taxon>
        <taxon>Pseudomonadati</taxon>
        <taxon>Pseudomonadota</taxon>
        <taxon>Gammaproteobacteria</taxon>
        <taxon>Lysobacterales</taxon>
        <taxon>Lysobacteraceae</taxon>
        <taxon>Xanthomonas</taxon>
    </lineage>
</organism>
<dbReference type="InterPro" id="IPR020456">
    <property type="entry name" value="Acylphosphatase"/>
</dbReference>
<dbReference type="PANTHER" id="PTHR47268:SF4">
    <property type="entry name" value="ACYLPHOSPHATASE"/>
    <property type="match status" value="1"/>
</dbReference>
<dbReference type="InterPro" id="IPR001792">
    <property type="entry name" value="Acylphosphatase-like_dom"/>
</dbReference>
<dbReference type="NCBIfam" id="NF011018">
    <property type="entry name" value="PRK14446.1"/>
    <property type="match status" value="1"/>
</dbReference>
<evidence type="ECO:0000256" key="2">
    <source>
        <dbReference type="ARBA" id="ARBA00012150"/>
    </source>
</evidence>
<dbReference type="InterPro" id="IPR017968">
    <property type="entry name" value="Acylphosphatase_CS"/>
</dbReference>
<evidence type="ECO:0000313" key="8">
    <source>
        <dbReference type="EMBL" id="MBN6104145.1"/>
    </source>
</evidence>
<comment type="similarity">
    <text evidence="1 6">Belongs to the acylphosphatase family.</text>
</comment>
<dbReference type="EC" id="3.6.1.7" evidence="2 5"/>